<organism evidence="1 2">
    <name type="scientific">Stenomitos frigidus AS-A4</name>
    <dbReference type="NCBI Taxonomy" id="2933935"/>
    <lineage>
        <taxon>Bacteria</taxon>
        <taxon>Bacillati</taxon>
        <taxon>Cyanobacteriota</taxon>
        <taxon>Cyanophyceae</taxon>
        <taxon>Leptolyngbyales</taxon>
        <taxon>Leptolyngbyaceae</taxon>
        <taxon>Stenomitos</taxon>
    </lineage>
</organism>
<evidence type="ECO:0000313" key="1">
    <source>
        <dbReference type="EMBL" id="MEP1060646.1"/>
    </source>
</evidence>
<reference evidence="1 2" key="1">
    <citation type="submission" date="2022-04" db="EMBL/GenBank/DDBJ databases">
        <title>Positive selection, recombination, and allopatry shape intraspecific diversity of widespread and dominant cyanobacteria.</title>
        <authorList>
            <person name="Wei J."/>
            <person name="Shu W."/>
            <person name="Hu C."/>
        </authorList>
    </citation>
    <scope>NUCLEOTIDE SEQUENCE [LARGE SCALE GENOMIC DNA]</scope>
    <source>
        <strain evidence="1 2">AS-A4</strain>
    </source>
</reference>
<sequence length="130" mass="15000">MPTSTLINDPALKLKHLSSMVASLSHRLEVARASHNVQLTALLEREYEQLTVEQKVVSFGSSNVMKAWFQRLWNNLADTMPSLYQLQITQTIDDNGHECWSVYYPKTGQRLVTESEAEMQIWIKQNYWAA</sequence>
<dbReference type="EMBL" id="JAMPLM010000020">
    <property type="protein sequence ID" value="MEP1060646.1"/>
    <property type="molecule type" value="Genomic_DNA"/>
</dbReference>
<accession>A0ABV0KNT5</accession>
<dbReference type="Proteomes" id="UP001476950">
    <property type="component" value="Unassembled WGS sequence"/>
</dbReference>
<name>A0ABV0KNT5_9CYAN</name>
<dbReference type="RefSeq" id="WP_190448639.1">
    <property type="nucleotide sequence ID" value="NZ_JAMPLM010000020.1"/>
</dbReference>
<keyword evidence="2" id="KW-1185">Reference proteome</keyword>
<proteinExistence type="predicted"/>
<evidence type="ECO:0000313" key="2">
    <source>
        <dbReference type="Proteomes" id="UP001476950"/>
    </source>
</evidence>
<protein>
    <submittedName>
        <fullName evidence="1">Uncharacterized protein</fullName>
    </submittedName>
</protein>
<comment type="caution">
    <text evidence="1">The sequence shown here is derived from an EMBL/GenBank/DDBJ whole genome shotgun (WGS) entry which is preliminary data.</text>
</comment>
<gene>
    <name evidence="1" type="ORF">NDI38_19620</name>
</gene>